<feature type="domain" description="Signal transduction histidine kinase subgroup 3 dimerisation and phosphoacceptor" evidence="12">
    <location>
        <begin position="209"/>
        <end position="272"/>
    </location>
</feature>
<evidence type="ECO:0000259" key="13">
    <source>
        <dbReference type="Pfam" id="PF23539"/>
    </source>
</evidence>
<feature type="domain" description="Histidine kinase/HSP90-like ATPase" evidence="11">
    <location>
        <begin position="343"/>
        <end position="433"/>
    </location>
</feature>
<dbReference type="SUPFAM" id="SSF55874">
    <property type="entry name" value="ATPase domain of HSP90 chaperone/DNA topoisomerase II/histidine kinase"/>
    <property type="match status" value="1"/>
</dbReference>
<dbReference type="Pfam" id="PF02518">
    <property type="entry name" value="HATPase_c"/>
    <property type="match status" value="1"/>
</dbReference>
<proteinExistence type="predicted"/>
<dbReference type="Pfam" id="PF07730">
    <property type="entry name" value="HisKA_3"/>
    <property type="match status" value="1"/>
</dbReference>
<dbReference type="PANTHER" id="PTHR24421">
    <property type="entry name" value="NITRATE/NITRITE SENSOR PROTEIN NARX-RELATED"/>
    <property type="match status" value="1"/>
</dbReference>
<dbReference type="Proteomes" id="UP001500002">
    <property type="component" value="Unassembled WGS sequence"/>
</dbReference>
<sequence>MTAATTAPASAGPTLADWAWAAVAAAALLPFTVVEVFDEAGSGGVAWSVIVLSLYGLLHLAVAVRRQWPRTAIVAASVIMLGLAVASLPGMPGLAVLQASSLVYLAFVYAAAASDDRLAGVAALVFGLVGAGLTTATVFLSGRGSDAAMVASPGAVLALFGSLAGGIGAAWALGRYRRETLRKRAAQQLAIAQAAELRLQGELRTVAEERRRIGRELHDVIAHSLAVMVAQAEASRLLVGRDDDRARGAIEHVVATGRAAMADMRGLLGALAAVPHVGDESSPDGPAASPDAPADGAGIAAPLEPSPGLDGVPTLVERSQAPGRTAELIVAGSPAEVRPGVGLTVYRVVQESLTNTIRHAPPPTHSRVRLDWGDALTVTVDDDGRAAPDSVDRVPGRGLRGMRERVEQAGGGFDAGPRTDATGWRVVARLPLTRAGAPEEAQ</sequence>
<evidence type="ECO:0000313" key="15">
    <source>
        <dbReference type="Proteomes" id="UP001500002"/>
    </source>
</evidence>
<dbReference type="EC" id="2.7.13.3" evidence="2"/>
<evidence type="ECO:0000256" key="6">
    <source>
        <dbReference type="ARBA" id="ARBA00022777"/>
    </source>
</evidence>
<dbReference type="InterPro" id="IPR055558">
    <property type="entry name" value="DUF7134"/>
</dbReference>
<evidence type="ECO:0000256" key="8">
    <source>
        <dbReference type="ARBA" id="ARBA00023012"/>
    </source>
</evidence>
<feature type="domain" description="DUF7134" evidence="13">
    <location>
        <begin position="12"/>
        <end position="179"/>
    </location>
</feature>
<keyword evidence="10" id="KW-0472">Membrane</keyword>
<feature type="transmembrane region" description="Helical" evidence="10">
    <location>
        <begin position="154"/>
        <end position="174"/>
    </location>
</feature>
<keyword evidence="4" id="KW-0808">Transferase</keyword>
<evidence type="ECO:0000259" key="11">
    <source>
        <dbReference type="Pfam" id="PF02518"/>
    </source>
</evidence>
<evidence type="ECO:0000313" key="14">
    <source>
        <dbReference type="EMBL" id="GAA1810098.1"/>
    </source>
</evidence>
<keyword evidence="5" id="KW-0547">Nucleotide-binding</keyword>
<evidence type="ECO:0000256" key="1">
    <source>
        <dbReference type="ARBA" id="ARBA00000085"/>
    </source>
</evidence>
<name>A0ABP4YEZ6_9MICO</name>
<evidence type="ECO:0000256" key="2">
    <source>
        <dbReference type="ARBA" id="ARBA00012438"/>
    </source>
</evidence>
<dbReference type="Gene3D" id="3.30.565.10">
    <property type="entry name" value="Histidine kinase-like ATPase, C-terminal domain"/>
    <property type="match status" value="1"/>
</dbReference>
<dbReference type="InterPro" id="IPR050482">
    <property type="entry name" value="Sensor_HK_TwoCompSys"/>
</dbReference>
<keyword evidence="7" id="KW-0067">ATP-binding</keyword>
<comment type="caution">
    <text evidence="14">The sequence shown here is derived from an EMBL/GenBank/DDBJ whole genome shotgun (WGS) entry which is preliminary data.</text>
</comment>
<dbReference type="CDD" id="cd16917">
    <property type="entry name" value="HATPase_UhpB-NarQ-NarX-like"/>
    <property type="match status" value="1"/>
</dbReference>
<dbReference type="GO" id="GO:0016301">
    <property type="term" value="F:kinase activity"/>
    <property type="evidence" value="ECO:0007669"/>
    <property type="project" value="UniProtKB-KW"/>
</dbReference>
<reference evidence="15" key="1">
    <citation type="journal article" date="2019" name="Int. J. Syst. Evol. Microbiol.">
        <title>The Global Catalogue of Microorganisms (GCM) 10K type strain sequencing project: providing services to taxonomists for standard genome sequencing and annotation.</title>
        <authorList>
            <consortium name="The Broad Institute Genomics Platform"/>
            <consortium name="The Broad Institute Genome Sequencing Center for Infectious Disease"/>
            <person name="Wu L."/>
            <person name="Ma J."/>
        </authorList>
    </citation>
    <scope>NUCLEOTIDE SEQUENCE [LARGE SCALE GENOMIC DNA]</scope>
    <source>
        <strain evidence="15">JCM 14322</strain>
    </source>
</reference>
<evidence type="ECO:0000256" key="10">
    <source>
        <dbReference type="SAM" id="Phobius"/>
    </source>
</evidence>
<gene>
    <name evidence="14" type="ORF">GCM10009749_18410</name>
</gene>
<keyword evidence="3" id="KW-0597">Phosphoprotein</keyword>
<feature type="transmembrane region" description="Helical" evidence="10">
    <location>
        <begin position="71"/>
        <end position="88"/>
    </location>
</feature>
<evidence type="ECO:0000259" key="12">
    <source>
        <dbReference type="Pfam" id="PF07730"/>
    </source>
</evidence>
<dbReference type="RefSeq" id="WP_344295601.1">
    <property type="nucleotide sequence ID" value="NZ_BAAANJ010000006.1"/>
</dbReference>
<evidence type="ECO:0000256" key="7">
    <source>
        <dbReference type="ARBA" id="ARBA00022840"/>
    </source>
</evidence>
<accession>A0ABP4YEZ6</accession>
<feature type="transmembrane region" description="Helical" evidence="10">
    <location>
        <begin position="119"/>
        <end position="142"/>
    </location>
</feature>
<keyword evidence="10" id="KW-0812">Transmembrane</keyword>
<dbReference type="EMBL" id="BAAANJ010000006">
    <property type="protein sequence ID" value="GAA1810098.1"/>
    <property type="molecule type" value="Genomic_DNA"/>
</dbReference>
<organism evidence="14 15">
    <name type="scientific">Agromyces neolithicus</name>
    <dbReference type="NCBI Taxonomy" id="269420"/>
    <lineage>
        <taxon>Bacteria</taxon>
        <taxon>Bacillati</taxon>
        <taxon>Actinomycetota</taxon>
        <taxon>Actinomycetes</taxon>
        <taxon>Micrococcales</taxon>
        <taxon>Microbacteriaceae</taxon>
        <taxon>Agromyces</taxon>
    </lineage>
</organism>
<feature type="region of interest" description="Disordered" evidence="9">
    <location>
        <begin position="276"/>
        <end position="315"/>
    </location>
</feature>
<dbReference type="Pfam" id="PF23539">
    <property type="entry name" value="DUF7134"/>
    <property type="match status" value="1"/>
</dbReference>
<dbReference type="InterPro" id="IPR003594">
    <property type="entry name" value="HATPase_dom"/>
</dbReference>
<protein>
    <recommendedName>
        <fullName evidence="2">histidine kinase</fullName>
        <ecNumber evidence="2">2.7.13.3</ecNumber>
    </recommendedName>
</protein>
<comment type="catalytic activity">
    <reaction evidence="1">
        <text>ATP + protein L-histidine = ADP + protein N-phospho-L-histidine.</text>
        <dbReference type="EC" id="2.7.13.3"/>
    </reaction>
</comment>
<evidence type="ECO:0000256" key="5">
    <source>
        <dbReference type="ARBA" id="ARBA00022741"/>
    </source>
</evidence>
<keyword evidence="10" id="KW-1133">Transmembrane helix</keyword>
<keyword evidence="15" id="KW-1185">Reference proteome</keyword>
<feature type="transmembrane region" description="Helical" evidence="10">
    <location>
        <begin position="94"/>
        <end position="112"/>
    </location>
</feature>
<feature type="transmembrane region" description="Helical" evidence="10">
    <location>
        <begin position="45"/>
        <end position="64"/>
    </location>
</feature>
<dbReference type="InterPro" id="IPR036890">
    <property type="entry name" value="HATPase_C_sf"/>
</dbReference>
<dbReference type="Gene3D" id="1.20.5.1930">
    <property type="match status" value="1"/>
</dbReference>
<dbReference type="InterPro" id="IPR011712">
    <property type="entry name" value="Sig_transdc_His_kin_sub3_dim/P"/>
</dbReference>
<feature type="compositionally biased region" description="Low complexity" evidence="9">
    <location>
        <begin position="283"/>
        <end position="302"/>
    </location>
</feature>
<evidence type="ECO:0000256" key="4">
    <source>
        <dbReference type="ARBA" id="ARBA00022679"/>
    </source>
</evidence>
<evidence type="ECO:0000256" key="9">
    <source>
        <dbReference type="SAM" id="MobiDB-lite"/>
    </source>
</evidence>
<keyword evidence="6 14" id="KW-0418">Kinase</keyword>
<dbReference type="PANTHER" id="PTHR24421:SF10">
    <property type="entry name" value="NITRATE_NITRITE SENSOR PROTEIN NARQ"/>
    <property type="match status" value="1"/>
</dbReference>
<evidence type="ECO:0000256" key="3">
    <source>
        <dbReference type="ARBA" id="ARBA00022553"/>
    </source>
</evidence>
<keyword evidence="8" id="KW-0902">Two-component regulatory system</keyword>